<dbReference type="WBParaSite" id="TCLT_0000166101-mRNA-1">
    <property type="protein sequence ID" value="TCLT_0000166101-mRNA-1"/>
    <property type="gene ID" value="TCLT_0000166101"/>
</dbReference>
<dbReference type="OrthoDB" id="5810533at2759"/>
<protein>
    <submittedName>
        <fullName evidence="3">Phage protein</fullName>
    </submittedName>
</protein>
<dbReference type="EMBL" id="UYYF01000235">
    <property type="protein sequence ID" value="VDM97222.1"/>
    <property type="molecule type" value="Genomic_DNA"/>
</dbReference>
<accession>A0A0N5CNA9</accession>
<reference evidence="1 2" key="2">
    <citation type="submission" date="2018-11" db="EMBL/GenBank/DDBJ databases">
        <authorList>
            <consortium name="Pathogen Informatics"/>
        </authorList>
    </citation>
    <scope>NUCLEOTIDE SEQUENCE [LARGE SCALE GENOMIC DNA]</scope>
</reference>
<dbReference type="Proteomes" id="UP000276776">
    <property type="component" value="Unassembled WGS sequence"/>
</dbReference>
<organism evidence="3">
    <name type="scientific">Thelazia callipaeda</name>
    <name type="common">Oriental eyeworm</name>
    <name type="synonym">Parasitic nematode</name>
    <dbReference type="NCBI Taxonomy" id="103827"/>
    <lineage>
        <taxon>Eukaryota</taxon>
        <taxon>Metazoa</taxon>
        <taxon>Ecdysozoa</taxon>
        <taxon>Nematoda</taxon>
        <taxon>Chromadorea</taxon>
        <taxon>Rhabditida</taxon>
        <taxon>Spirurina</taxon>
        <taxon>Spiruromorpha</taxon>
        <taxon>Thelazioidea</taxon>
        <taxon>Thelaziidae</taxon>
        <taxon>Thelazia</taxon>
    </lineage>
</organism>
<sequence>MKTGFLRIGRYTLSNRDGYFQVIGKRYANTDQLFLNITHHCVPVTKRKKYRYCFTTTKHKIHGDTKNVRYEIEEIALEHQIYQESVHCRDWPYEYPQFVKDYIKRESEMKTDSDEL</sequence>
<dbReference type="AlphaFoldDB" id="A0A0N5CNA9"/>
<evidence type="ECO:0000313" key="1">
    <source>
        <dbReference type="EMBL" id="VDM97222.1"/>
    </source>
</evidence>
<proteinExistence type="predicted"/>
<reference evidence="3" key="1">
    <citation type="submission" date="2017-02" db="UniProtKB">
        <authorList>
            <consortium name="WormBaseParasite"/>
        </authorList>
    </citation>
    <scope>IDENTIFICATION</scope>
</reference>
<evidence type="ECO:0000313" key="3">
    <source>
        <dbReference type="WBParaSite" id="TCLT_0000166101-mRNA-1"/>
    </source>
</evidence>
<evidence type="ECO:0000313" key="2">
    <source>
        <dbReference type="Proteomes" id="UP000276776"/>
    </source>
</evidence>
<gene>
    <name evidence="1" type="ORF">TCLT_LOCUS1662</name>
</gene>
<keyword evidence="2" id="KW-1185">Reference proteome</keyword>
<name>A0A0N5CNA9_THECL</name>